<keyword evidence="1" id="KW-0808">Transferase</keyword>
<dbReference type="Proteomes" id="UP000176944">
    <property type="component" value="Chromosome"/>
</dbReference>
<evidence type="ECO:0000313" key="4">
    <source>
        <dbReference type="EMBL" id="AOY83681.2"/>
    </source>
</evidence>
<dbReference type="AlphaFoldDB" id="A0A1D9G803"/>
<dbReference type="EMBL" id="CP017708">
    <property type="protein sequence ID" value="AOY83681.2"/>
    <property type="molecule type" value="Genomic_DNA"/>
</dbReference>
<feature type="region of interest" description="Disordered" evidence="2">
    <location>
        <begin position="391"/>
        <end position="414"/>
    </location>
</feature>
<dbReference type="GO" id="GO:0016757">
    <property type="term" value="F:glycosyltransferase activity"/>
    <property type="evidence" value="ECO:0007669"/>
    <property type="project" value="InterPro"/>
</dbReference>
<dbReference type="InterPro" id="IPR001296">
    <property type="entry name" value="Glyco_trans_1"/>
</dbReference>
<accession>A0A1D9G803</accession>
<organism evidence="4">
    <name type="scientific">Moorena producens (strain JHB)</name>
    <dbReference type="NCBI Taxonomy" id="1454205"/>
    <lineage>
        <taxon>Bacteria</taxon>
        <taxon>Bacillati</taxon>
        <taxon>Cyanobacteriota</taxon>
        <taxon>Cyanophyceae</taxon>
        <taxon>Coleofasciculales</taxon>
        <taxon>Coleofasciculaceae</taxon>
        <taxon>Moorena</taxon>
    </lineage>
</organism>
<dbReference type="GO" id="GO:0009103">
    <property type="term" value="P:lipopolysaccharide biosynthetic process"/>
    <property type="evidence" value="ECO:0007669"/>
    <property type="project" value="TreeGrafter"/>
</dbReference>
<evidence type="ECO:0000256" key="1">
    <source>
        <dbReference type="ARBA" id="ARBA00022679"/>
    </source>
</evidence>
<reference evidence="4" key="2">
    <citation type="submission" date="2022-10" db="EMBL/GenBank/DDBJ databases">
        <authorList>
            <person name="Ngo T.-E."/>
        </authorList>
    </citation>
    <scope>NUCLEOTIDE SEQUENCE</scope>
    <source>
        <strain evidence="4">JHB</strain>
    </source>
</reference>
<protein>
    <submittedName>
        <fullName evidence="4">Glycosyltransferase family 4 protein</fullName>
    </submittedName>
</protein>
<reference evidence="4" key="1">
    <citation type="journal article" date="2017" name="Proc. Natl. Acad. Sci. U.S.A.">
        <title>Comparative genomics uncovers the prolific and distinctive metabolic potential of the cyanobacterial genus Moorea.</title>
        <authorList>
            <person name="Leao T."/>
            <person name="Castelao G."/>
            <person name="Korobeynikov A."/>
            <person name="Monroe E.A."/>
            <person name="Podell S."/>
            <person name="Glukhov E."/>
            <person name="Allen E.E."/>
            <person name="Gerwick W.H."/>
            <person name="Gerwick L."/>
        </authorList>
    </citation>
    <scope>NUCLEOTIDE SEQUENCE</scope>
    <source>
        <strain evidence="4">JHB</strain>
    </source>
</reference>
<gene>
    <name evidence="4" type="ORF">BJP36_30970</name>
</gene>
<dbReference type="PANTHER" id="PTHR46401:SF2">
    <property type="entry name" value="GLYCOSYLTRANSFERASE WBBK-RELATED"/>
    <property type="match status" value="1"/>
</dbReference>
<sequence length="414" mass="47037">MTKVFLICSGLGHIQRGYESFAQECFAALSQESSLDITLFKGGGKSEKKMITLWNLPRYSWMAGQLGRLVKQLSEFLKKGDYFVRQEGYFIEQASFILSLLSHIYRERPEVIYFSDDGLGYLLWHWRRLTKQNYKLLFRNGGALSPPFSRWDHVQQLTPIHLKQALTYGEPADQQSLLPSGFFIPAKLQILSRVEREGLREKLGLPKQQPLILSVAAINKSHKRMDYIIHEVASLPKPRPFLLLLGQQDAESAEIIQLGQELLGLNQFQVRTVPREQVTDYYQVADLFVLASLHEGLPRVIVEAMSHGLPCLAHDYDITHFVLGNEGYFANFELTGSLANLITQVLGEGYNQSKRENCHRTVYDRFSWQELSTAYVDMIERCRLIEKGVGSRESGVGSRESGVGSRESGVGSRE</sequence>
<name>A0A1D9G803_MOOP1</name>
<dbReference type="PANTHER" id="PTHR46401">
    <property type="entry name" value="GLYCOSYLTRANSFERASE WBBK-RELATED"/>
    <property type="match status" value="1"/>
</dbReference>
<dbReference type="CDD" id="cd03801">
    <property type="entry name" value="GT4_PimA-like"/>
    <property type="match status" value="1"/>
</dbReference>
<proteinExistence type="predicted"/>
<dbReference type="Pfam" id="PF00534">
    <property type="entry name" value="Glycos_transf_1"/>
    <property type="match status" value="1"/>
</dbReference>
<evidence type="ECO:0000259" key="3">
    <source>
        <dbReference type="Pfam" id="PF00534"/>
    </source>
</evidence>
<feature type="domain" description="Glycosyl transferase family 1" evidence="3">
    <location>
        <begin position="196"/>
        <end position="359"/>
    </location>
</feature>
<dbReference type="Gene3D" id="3.40.50.2000">
    <property type="entry name" value="Glycogen Phosphorylase B"/>
    <property type="match status" value="2"/>
</dbReference>
<evidence type="ECO:0000256" key="2">
    <source>
        <dbReference type="SAM" id="MobiDB-lite"/>
    </source>
</evidence>
<dbReference type="SUPFAM" id="SSF53756">
    <property type="entry name" value="UDP-Glycosyltransferase/glycogen phosphorylase"/>
    <property type="match status" value="1"/>
</dbReference>